<evidence type="ECO:0000259" key="2">
    <source>
        <dbReference type="Pfam" id="PF05193"/>
    </source>
</evidence>
<proteinExistence type="predicted"/>
<dbReference type="InterPro" id="IPR011765">
    <property type="entry name" value="Pept_M16_N"/>
</dbReference>
<gene>
    <name evidence="3" type="ORF">AVDCRST_MAG74-1006</name>
</gene>
<organism evidence="3">
    <name type="scientific">uncultured Pyrinomonadaceae bacterium</name>
    <dbReference type="NCBI Taxonomy" id="2283094"/>
    <lineage>
        <taxon>Bacteria</taxon>
        <taxon>Pseudomonadati</taxon>
        <taxon>Acidobacteriota</taxon>
        <taxon>Blastocatellia</taxon>
        <taxon>Blastocatellales</taxon>
        <taxon>Pyrinomonadaceae</taxon>
        <taxon>environmental samples</taxon>
    </lineage>
</organism>
<dbReference type="EMBL" id="CADCUR010000082">
    <property type="protein sequence ID" value="CAA9391327.1"/>
    <property type="molecule type" value="Genomic_DNA"/>
</dbReference>
<evidence type="ECO:0000313" key="3">
    <source>
        <dbReference type="EMBL" id="CAA9391327.1"/>
    </source>
</evidence>
<dbReference type="Pfam" id="PF00675">
    <property type="entry name" value="Peptidase_M16"/>
    <property type="match status" value="1"/>
</dbReference>
<reference evidence="3" key="1">
    <citation type="submission" date="2020-02" db="EMBL/GenBank/DDBJ databases">
        <authorList>
            <person name="Meier V. D."/>
        </authorList>
    </citation>
    <scope>NUCLEOTIDE SEQUENCE</scope>
    <source>
        <strain evidence="3">AVDCRST_MAG74</strain>
    </source>
</reference>
<name>A0A6J4NL90_9BACT</name>
<dbReference type="InterPro" id="IPR007863">
    <property type="entry name" value="Peptidase_M16_C"/>
</dbReference>
<evidence type="ECO:0008006" key="4">
    <source>
        <dbReference type="Google" id="ProtNLM"/>
    </source>
</evidence>
<evidence type="ECO:0000259" key="1">
    <source>
        <dbReference type="Pfam" id="PF00675"/>
    </source>
</evidence>
<dbReference type="InterPro" id="IPR011249">
    <property type="entry name" value="Metalloenz_LuxS/M16"/>
</dbReference>
<dbReference type="InterPro" id="IPR050361">
    <property type="entry name" value="MPP/UQCRC_Complex"/>
</dbReference>
<dbReference type="SUPFAM" id="SSF63411">
    <property type="entry name" value="LuxS/MPP-like metallohydrolase"/>
    <property type="match status" value="2"/>
</dbReference>
<feature type="domain" description="Peptidase M16 C-terminal" evidence="2">
    <location>
        <begin position="207"/>
        <end position="369"/>
    </location>
</feature>
<dbReference type="GO" id="GO:0046872">
    <property type="term" value="F:metal ion binding"/>
    <property type="evidence" value="ECO:0007669"/>
    <property type="project" value="InterPro"/>
</dbReference>
<feature type="domain" description="Peptidase M16 N-terminal" evidence="1">
    <location>
        <begin position="54"/>
        <end position="199"/>
    </location>
</feature>
<protein>
    <recommendedName>
        <fullName evidence="4">Insulinase family protein</fullName>
    </recommendedName>
</protein>
<accession>A0A6J4NL90</accession>
<dbReference type="PANTHER" id="PTHR11851">
    <property type="entry name" value="METALLOPROTEASE"/>
    <property type="match status" value="1"/>
</dbReference>
<dbReference type="Gene3D" id="3.30.830.10">
    <property type="entry name" value="Metalloenzyme, LuxS/M16 peptidase-like"/>
    <property type="match status" value="2"/>
</dbReference>
<dbReference type="PANTHER" id="PTHR11851:SF224">
    <property type="entry name" value="PROCESSING PROTEASE"/>
    <property type="match status" value="1"/>
</dbReference>
<dbReference type="Pfam" id="PF05193">
    <property type="entry name" value="Peptidase_M16_C"/>
    <property type="match status" value="1"/>
</dbReference>
<dbReference type="AlphaFoldDB" id="A0A6J4NL90"/>
<sequence length="451" mass="49661">MKVVSSHSSVVGRFALLALVFLTFASGGFAQANRPSIAEQANLVTELDVSGLKVLVKRRLNAPTVAAGLFIRGGSRNINDKNAGIENLMLSVATEGSTKFPRETVRRELARTGGSIGSAVSNDYSAISFASTRRNFDRSWEIFTDLALNPAFAAEDIARARAQISTGLREQETNSDNYLQVLQDRVIYANHPYANEVNGTLESIARFSAKDLSDYHKKLMVTSRLLLVVVGDIDPKDVEKRVAATFGKLPRGDYKESVYPALDFSKATLDVTSRTLPTNYVQGVFNAPSLNSPDYYAMRVAVTVLQSRIYQEVRTKRQLSYAPNAELGSFSSNVGNIYVTAVDANQAVKVMLDEVKNLKTQQINEETIDGISGHFLTLHFIGQETNAAQAGELAKYELIGGGWRNAFAFLDKIREVKPAEVQEAAQKYMKNIRFIVIGNPTAINREIFLQN</sequence>